<feature type="compositionally biased region" description="Low complexity" evidence="1">
    <location>
        <begin position="1"/>
        <end position="19"/>
    </location>
</feature>
<sequence>MLSSRTASRAAARTLRTTRPAQKTNQFRHASTNQQAAAAGGSSGLVGGLAGGALVFTAGYSYYHFSGAKSMVNAAHNTKAKFQSLGKSIESSAPEPNEALKWLRSTATSYAAFIPGGKGYVDTLFKDLEAVQEKHGSEVEKVVNEAYSELKEATKKGMSMESVAQAWEVIEKAASRLRDLAGDSAEQILDNHPQLKEKFGGQIDQLKSMSENLGPDAKKEIDEVWGTVSDAVKGGMSADSINKVRKILQDKMEKVKKLGDEAWKKSLEQMKPYLDKSPEIKKVVEENADSLKSGNIKETFEQVKKAASSGSVDDLKKYVKDAGEKAKKSGMGQGIEKYVKMIPGGSEIFPKLQKLQEVAENRGDDAQEILKGAYKDIQDVLQKRTAEAEKLAEKAKKESK</sequence>
<organism evidence="2 3">
    <name type="scientific">Hymenoscyphus fraxineus</name>
    <dbReference type="NCBI Taxonomy" id="746836"/>
    <lineage>
        <taxon>Eukaryota</taxon>
        <taxon>Fungi</taxon>
        <taxon>Dikarya</taxon>
        <taxon>Ascomycota</taxon>
        <taxon>Pezizomycotina</taxon>
        <taxon>Leotiomycetes</taxon>
        <taxon>Helotiales</taxon>
        <taxon>Helotiaceae</taxon>
        <taxon>Hymenoscyphus</taxon>
    </lineage>
</organism>
<keyword evidence="3" id="KW-1185">Reference proteome</keyword>
<gene>
    <name evidence="2" type="ORF">HYFRA_00007458</name>
</gene>
<feature type="region of interest" description="Disordered" evidence="1">
    <location>
        <begin position="1"/>
        <end position="35"/>
    </location>
</feature>
<feature type="compositionally biased region" description="Polar residues" evidence="1">
    <location>
        <begin position="20"/>
        <end position="35"/>
    </location>
</feature>
<dbReference type="AlphaFoldDB" id="A0A9N9KT50"/>
<evidence type="ECO:0000313" key="3">
    <source>
        <dbReference type="Proteomes" id="UP000696280"/>
    </source>
</evidence>
<name>A0A9N9KT50_9HELO</name>
<reference evidence="2" key="1">
    <citation type="submission" date="2021-07" db="EMBL/GenBank/DDBJ databases">
        <authorList>
            <person name="Durling M."/>
        </authorList>
    </citation>
    <scope>NUCLEOTIDE SEQUENCE</scope>
</reference>
<dbReference type="EMBL" id="CAJVRL010000043">
    <property type="protein sequence ID" value="CAG8951542.1"/>
    <property type="molecule type" value="Genomic_DNA"/>
</dbReference>
<evidence type="ECO:0000313" key="2">
    <source>
        <dbReference type="EMBL" id="CAG8951542.1"/>
    </source>
</evidence>
<protein>
    <submittedName>
        <fullName evidence="2">Uncharacterized protein</fullName>
    </submittedName>
</protein>
<dbReference type="SUPFAM" id="SSF58113">
    <property type="entry name" value="Apolipoprotein A-I"/>
    <property type="match status" value="1"/>
</dbReference>
<evidence type="ECO:0000256" key="1">
    <source>
        <dbReference type="SAM" id="MobiDB-lite"/>
    </source>
</evidence>
<proteinExistence type="predicted"/>
<dbReference type="Proteomes" id="UP000696280">
    <property type="component" value="Unassembled WGS sequence"/>
</dbReference>
<dbReference type="OrthoDB" id="3883941at2759"/>
<comment type="caution">
    <text evidence="2">The sequence shown here is derived from an EMBL/GenBank/DDBJ whole genome shotgun (WGS) entry which is preliminary data.</text>
</comment>
<accession>A0A9N9KT50</accession>